<name>A0ABP9Z5U5_9FUNG</name>
<dbReference type="EMBL" id="BAABUK010000021">
    <property type="protein sequence ID" value="GAA5814463.1"/>
    <property type="molecule type" value="Genomic_DNA"/>
</dbReference>
<keyword evidence="2" id="KW-1185">Reference proteome</keyword>
<gene>
    <name evidence="1" type="ORF">MFLAVUS_007959</name>
</gene>
<dbReference type="InterPro" id="IPR008699">
    <property type="entry name" value="NDUFB8"/>
</dbReference>
<proteinExistence type="predicted"/>
<dbReference type="Proteomes" id="UP001473302">
    <property type="component" value="Unassembled WGS sequence"/>
</dbReference>
<comment type="caution">
    <text evidence="1">The sequence shown here is derived from an EMBL/GenBank/DDBJ whole genome shotgun (WGS) entry which is preliminary data.</text>
</comment>
<accession>A0ABP9Z5U5</accession>
<evidence type="ECO:0000313" key="2">
    <source>
        <dbReference type="Proteomes" id="UP001473302"/>
    </source>
</evidence>
<organism evidence="1 2">
    <name type="scientific">Mucor flavus</name>
    <dbReference type="NCBI Taxonomy" id="439312"/>
    <lineage>
        <taxon>Eukaryota</taxon>
        <taxon>Fungi</taxon>
        <taxon>Fungi incertae sedis</taxon>
        <taxon>Mucoromycota</taxon>
        <taxon>Mucoromycotina</taxon>
        <taxon>Mucoromycetes</taxon>
        <taxon>Mucorales</taxon>
        <taxon>Mucorineae</taxon>
        <taxon>Mucoraceae</taxon>
        <taxon>Mucor</taxon>
    </lineage>
</organism>
<protein>
    <submittedName>
        <fullName evidence="1">Uncharacterized protein</fullName>
    </submittedName>
</protein>
<dbReference type="PANTHER" id="PTHR12840:SF1">
    <property type="entry name" value="NADH DEHYDROGENASE [UBIQUINONE] 1 BETA SUBCOMPLEX SUBUNIT 8, MITOCHONDRIAL"/>
    <property type="match status" value="1"/>
</dbReference>
<sequence>MAFRAATQRALNMRHMMNVTRQPITLSSVRPQSTLNTGEVVEDPQIGDYPNLPRFSTQTRGPYGWDDAQDKRNFGETVHEEDELYGVWAPDLHHYSPFKAASQLALFATVFATFATIVYKYHPERPVVQRTYPYNGLSEEFGEREGDIRRRAARVGTHEEERMGKILVGKSDCG</sequence>
<reference evidence="1 2" key="1">
    <citation type="submission" date="2024-04" db="EMBL/GenBank/DDBJ databases">
        <title>genome sequences of Mucor flavus KT1a and Helicostylum pulchrum KT1b strains isolated from the surface of a dry-aged beef.</title>
        <authorList>
            <person name="Toyotome T."/>
            <person name="Hosono M."/>
            <person name="Torimaru M."/>
            <person name="Fukuda K."/>
            <person name="Mikami N."/>
        </authorList>
    </citation>
    <scope>NUCLEOTIDE SEQUENCE [LARGE SCALE GENOMIC DNA]</scope>
    <source>
        <strain evidence="1 2">KT1a</strain>
    </source>
</reference>
<dbReference type="PANTHER" id="PTHR12840">
    <property type="entry name" value="NADH-UBIQUINONE OXIDOREDUCTASE ASHI SUBUNIT"/>
    <property type="match status" value="1"/>
</dbReference>
<evidence type="ECO:0000313" key="1">
    <source>
        <dbReference type="EMBL" id="GAA5814463.1"/>
    </source>
</evidence>
<dbReference type="Pfam" id="PF05821">
    <property type="entry name" value="NDUF_B8"/>
    <property type="match status" value="1"/>
</dbReference>